<evidence type="ECO:0000259" key="10">
    <source>
        <dbReference type="Pfam" id="PF20258"/>
    </source>
</evidence>
<dbReference type="EMBL" id="AP027079">
    <property type="protein sequence ID" value="BDU69356.1"/>
    <property type="molecule type" value="Genomic_DNA"/>
</dbReference>
<name>A0ABN6UX60_9BACT</name>
<keyword evidence="3 9" id="KW-0819">tRNA processing</keyword>
<protein>
    <recommendedName>
        <fullName evidence="9">tRNA-specific 2-thiouridylase MnmA</fullName>
        <ecNumber evidence="9">2.8.1.13</ecNumber>
    </recommendedName>
</protein>
<feature type="active site" description="Cysteine persulfide intermediate" evidence="9">
    <location>
        <position position="217"/>
    </location>
</feature>
<comment type="caution">
    <text evidence="9">Lacks conserved residue(s) required for the propagation of feature annotation.</text>
</comment>
<dbReference type="PANTHER" id="PTHR11933">
    <property type="entry name" value="TRNA 5-METHYLAMINOMETHYL-2-THIOURIDYLATE -METHYLTRANSFERASE"/>
    <property type="match status" value="1"/>
</dbReference>
<dbReference type="InterPro" id="IPR014729">
    <property type="entry name" value="Rossmann-like_a/b/a_fold"/>
</dbReference>
<dbReference type="Pfam" id="PF20259">
    <property type="entry name" value="tRNA_Me_trans_M"/>
    <property type="match status" value="1"/>
</dbReference>
<keyword evidence="4 9" id="KW-0547">Nucleotide-binding</keyword>
<comment type="subcellular location">
    <subcellularLocation>
        <location evidence="9">Cytoplasm</location>
    </subcellularLocation>
</comment>
<dbReference type="PANTHER" id="PTHR11933:SF5">
    <property type="entry name" value="MITOCHONDRIAL TRNA-SPECIFIC 2-THIOURIDYLASE 1"/>
    <property type="match status" value="1"/>
</dbReference>
<evidence type="ECO:0000256" key="4">
    <source>
        <dbReference type="ARBA" id="ARBA00022741"/>
    </source>
</evidence>
<accession>A0ABN6UX60</accession>
<dbReference type="SUPFAM" id="SSF52402">
    <property type="entry name" value="Adenine nucleotide alpha hydrolases-like"/>
    <property type="match status" value="1"/>
</dbReference>
<dbReference type="NCBIfam" id="NF001138">
    <property type="entry name" value="PRK00143.1"/>
    <property type="match status" value="1"/>
</dbReference>
<dbReference type="CDD" id="cd01998">
    <property type="entry name" value="MnmA_TRMU-like"/>
    <property type="match status" value="1"/>
</dbReference>
<keyword evidence="9" id="KW-0963">Cytoplasm</keyword>
<dbReference type="Gene3D" id="3.40.50.620">
    <property type="entry name" value="HUPs"/>
    <property type="match status" value="1"/>
</dbReference>
<evidence type="ECO:0000256" key="7">
    <source>
        <dbReference type="ARBA" id="ARBA00023157"/>
    </source>
</evidence>
<evidence type="ECO:0000313" key="13">
    <source>
        <dbReference type="Proteomes" id="UP001242010"/>
    </source>
</evidence>
<sequence length="386" mass="42387">MSTLLDTALAPLLEHPTLRRGDRVLAAMSGGVDSSVMAALLHRAGYEVIGISMQLFDKKGLQTSEGKCCTLDDFQDARRVAYDLGFAHYVMDFEERFRTTVIEGFIQGYLDGETPSPCIRCNQHLKFSTLMDRAEALGAAFVATGHYATISHEDGRWHLRKASDPAKDQSYFLFHHHQATLARTLFPLAHLTKPEVRRLGAELGLHLAEKPESQEICFVTQDRYDAFLEAEGRAPGLGDGDIRHLDGRVLGRHHGYWRHTIGQRRGLGVAFADPLYVIRLEPATNTVWVGGEADLFGQELVARELTWVDGPPEGPLACEARIRSRSPEAEALVIPLPDGRVKVAFAEPQRAIAPGQAVVFYQDGEVLGGGWIDVCAGRPGIGPSGL</sequence>
<dbReference type="InterPro" id="IPR004506">
    <property type="entry name" value="MnmA-like"/>
</dbReference>
<keyword evidence="7" id="KW-1015">Disulfide bond</keyword>
<feature type="binding site" evidence="9">
    <location>
        <begin position="27"/>
        <end position="34"/>
    </location>
    <ligand>
        <name>ATP</name>
        <dbReference type="ChEBI" id="CHEBI:30616"/>
    </ligand>
</feature>
<dbReference type="Pfam" id="PF03054">
    <property type="entry name" value="tRNA_Me_trans"/>
    <property type="match status" value="1"/>
</dbReference>
<keyword evidence="6 9" id="KW-0694">RNA-binding</keyword>
<feature type="site" description="Interaction with tRNA" evidence="9">
    <location>
        <position position="146"/>
    </location>
</feature>
<dbReference type="Gene3D" id="2.40.30.10">
    <property type="entry name" value="Translation factors"/>
    <property type="match status" value="1"/>
</dbReference>
<dbReference type="Proteomes" id="UP001242010">
    <property type="component" value="Chromosome"/>
</dbReference>
<feature type="region of interest" description="Interaction with tRNA" evidence="9">
    <location>
        <begin position="167"/>
        <end position="169"/>
    </location>
</feature>
<dbReference type="HAMAP" id="MF_00144">
    <property type="entry name" value="tRNA_thiouridyl_MnmA"/>
    <property type="match status" value="1"/>
</dbReference>
<evidence type="ECO:0000256" key="6">
    <source>
        <dbReference type="ARBA" id="ARBA00022884"/>
    </source>
</evidence>
<keyword evidence="13" id="KW-1185">Reference proteome</keyword>
<proteinExistence type="inferred from homology"/>
<dbReference type="EC" id="2.8.1.13" evidence="9"/>
<organism evidence="12 13">
    <name type="scientific">Geothrix oryzae</name>
    <dbReference type="NCBI Taxonomy" id="2927975"/>
    <lineage>
        <taxon>Bacteria</taxon>
        <taxon>Pseudomonadati</taxon>
        <taxon>Acidobacteriota</taxon>
        <taxon>Holophagae</taxon>
        <taxon>Holophagales</taxon>
        <taxon>Holophagaceae</taxon>
        <taxon>Geothrix</taxon>
    </lineage>
</organism>
<dbReference type="InterPro" id="IPR046884">
    <property type="entry name" value="MnmA-like_central"/>
</dbReference>
<keyword evidence="2 9" id="KW-0808">Transferase</keyword>
<dbReference type="Pfam" id="PF20258">
    <property type="entry name" value="tRNA_Me_trans_C"/>
    <property type="match status" value="1"/>
</dbReference>
<reference evidence="13" key="1">
    <citation type="journal article" date="2023" name="Int. J. Syst. Evol. Microbiol.">
        <title>Mesoterricola silvestris gen. nov., sp. nov., Mesoterricola sediminis sp. nov., Geothrix oryzae sp. nov., Geothrix edaphica sp. nov., Geothrix rubra sp. nov., and Geothrix limicola sp. nov., six novel members of Acidobacteriota isolated from soils.</title>
        <authorList>
            <person name="Itoh H."/>
            <person name="Sugisawa Y."/>
            <person name="Mise K."/>
            <person name="Xu Z."/>
            <person name="Kuniyasu M."/>
            <person name="Ushijima N."/>
            <person name="Kawano K."/>
            <person name="Kobayashi E."/>
            <person name="Shiratori Y."/>
            <person name="Masuda Y."/>
            <person name="Senoo K."/>
        </authorList>
    </citation>
    <scope>NUCLEOTIDE SEQUENCE [LARGE SCALE GENOMIC DNA]</scope>
    <source>
        <strain evidence="13">Red222</strain>
    </source>
</reference>
<evidence type="ECO:0000259" key="11">
    <source>
        <dbReference type="Pfam" id="PF20259"/>
    </source>
</evidence>
<feature type="binding site" evidence="9">
    <location>
        <position position="53"/>
    </location>
    <ligand>
        <name>ATP</name>
        <dbReference type="ChEBI" id="CHEBI:30616"/>
    </ligand>
</feature>
<keyword evidence="1 9" id="KW-0820">tRNA-binding</keyword>
<feature type="binding site" evidence="9">
    <location>
        <position position="145"/>
    </location>
    <ligand>
        <name>ATP</name>
        <dbReference type="ChEBI" id="CHEBI:30616"/>
    </ligand>
</feature>
<comment type="catalytic activity">
    <reaction evidence="8 9">
        <text>S-sulfanyl-L-cysteinyl-[protein] + uridine(34) in tRNA + AH2 + ATP = 2-thiouridine(34) in tRNA + L-cysteinyl-[protein] + A + AMP + diphosphate + H(+)</text>
        <dbReference type="Rhea" id="RHEA:47032"/>
        <dbReference type="Rhea" id="RHEA-COMP:10131"/>
        <dbReference type="Rhea" id="RHEA-COMP:11726"/>
        <dbReference type="Rhea" id="RHEA-COMP:11727"/>
        <dbReference type="Rhea" id="RHEA-COMP:11728"/>
        <dbReference type="ChEBI" id="CHEBI:13193"/>
        <dbReference type="ChEBI" id="CHEBI:15378"/>
        <dbReference type="ChEBI" id="CHEBI:17499"/>
        <dbReference type="ChEBI" id="CHEBI:29950"/>
        <dbReference type="ChEBI" id="CHEBI:30616"/>
        <dbReference type="ChEBI" id="CHEBI:33019"/>
        <dbReference type="ChEBI" id="CHEBI:61963"/>
        <dbReference type="ChEBI" id="CHEBI:65315"/>
        <dbReference type="ChEBI" id="CHEBI:87170"/>
        <dbReference type="ChEBI" id="CHEBI:456215"/>
        <dbReference type="EC" id="2.8.1.13"/>
    </reaction>
</comment>
<evidence type="ECO:0000256" key="1">
    <source>
        <dbReference type="ARBA" id="ARBA00022555"/>
    </source>
</evidence>
<dbReference type="InterPro" id="IPR023382">
    <property type="entry name" value="MnmA-like_central_sf"/>
</dbReference>
<comment type="similarity">
    <text evidence="9">Belongs to the MnmA/TRMU family.</text>
</comment>
<evidence type="ECO:0000256" key="9">
    <source>
        <dbReference type="HAMAP-Rule" id="MF_00144"/>
    </source>
</evidence>
<gene>
    <name evidence="9 12" type="primary">mnmA</name>
    <name evidence="12" type="ORF">GETHOR_14570</name>
</gene>
<evidence type="ECO:0000256" key="5">
    <source>
        <dbReference type="ARBA" id="ARBA00022840"/>
    </source>
</evidence>
<dbReference type="Gene3D" id="2.30.30.280">
    <property type="entry name" value="Adenine nucleotide alpha hydrolases-like domains"/>
    <property type="match status" value="1"/>
</dbReference>
<feature type="site" description="Interaction with tRNA" evidence="9">
    <location>
        <position position="356"/>
    </location>
</feature>
<evidence type="ECO:0000256" key="2">
    <source>
        <dbReference type="ARBA" id="ARBA00022679"/>
    </source>
</evidence>
<evidence type="ECO:0000313" key="12">
    <source>
        <dbReference type="EMBL" id="BDU69356.1"/>
    </source>
</evidence>
<feature type="domain" description="tRNA-specific 2-thiouridylase MnmA-like C-terminal" evidence="10">
    <location>
        <begin position="298"/>
        <end position="372"/>
    </location>
</feature>
<dbReference type="NCBIfam" id="TIGR00420">
    <property type="entry name" value="trmU"/>
    <property type="match status" value="1"/>
</dbReference>
<dbReference type="InterPro" id="IPR046885">
    <property type="entry name" value="MnmA-like_C"/>
</dbReference>
<keyword evidence="5 9" id="KW-0067">ATP-binding</keyword>
<comment type="function">
    <text evidence="9">Catalyzes the 2-thiolation of uridine at the wobble position (U34) of tRNA, leading to the formation of s(2)U34.</text>
</comment>
<feature type="domain" description="tRNA-specific 2-thiouridylase MnmA-like central" evidence="11">
    <location>
        <begin position="239"/>
        <end position="290"/>
    </location>
</feature>
<evidence type="ECO:0000256" key="3">
    <source>
        <dbReference type="ARBA" id="ARBA00022694"/>
    </source>
</evidence>
<evidence type="ECO:0000256" key="8">
    <source>
        <dbReference type="ARBA" id="ARBA00051542"/>
    </source>
</evidence>
<feature type="active site" description="Nucleophile" evidence="9">
    <location>
        <position position="121"/>
    </location>
</feature>